<organism evidence="2 3">
    <name type="scientific">Novosphingobium sediminis</name>
    <dbReference type="NCBI Taxonomy" id="707214"/>
    <lineage>
        <taxon>Bacteria</taxon>
        <taxon>Pseudomonadati</taxon>
        <taxon>Pseudomonadota</taxon>
        <taxon>Alphaproteobacteria</taxon>
        <taxon>Sphingomonadales</taxon>
        <taxon>Sphingomonadaceae</taxon>
        <taxon>Novosphingobium</taxon>
    </lineage>
</organism>
<dbReference type="SUPFAM" id="SSF51556">
    <property type="entry name" value="Metallo-dependent hydrolases"/>
    <property type="match status" value="1"/>
</dbReference>
<dbReference type="Gene3D" id="3.20.20.140">
    <property type="entry name" value="Metal-dependent hydrolases"/>
    <property type="match status" value="1"/>
</dbReference>
<accession>A0A512AFX0</accession>
<dbReference type="OrthoDB" id="8098664at2"/>
<reference evidence="2 3" key="1">
    <citation type="submission" date="2019-07" db="EMBL/GenBank/DDBJ databases">
        <title>Whole genome shotgun sequence of Novosphingobium sediminis NBRC 106119.</title>
        <authorList>
            <person name="Hosoyama A."/>
            <person name="Uohara A."/>
            <person name="Ohji S."/>
            <person name="Ichikawa N."/>
        </authorList>
    </citation>
    <scope>NUCLEOTIDE SEQUENCE [LARGE SCALE GENOMIC DNA]</scope>
    <source>
        <strain evidence="2 3">NBRC 106119</strain>
    </source>
</reference>
<proteinExistence type="predicted"/>
<evidence type="ECO:0000313" key="2">
    <source>
        <dbReference type="EMBL" id="GEN98581.1"/>
    </source>
</evidence>
<dbReference type="InterPro" id="IPR032466">
    <property type="entry name" value="Metal_Hydrolase"/>
</dbReference>
<gene>
    <name evidence="2" type="ORF">NSE01_04140</name>
</gene>
<dbReference type="Pfam" id="PF01979">
    <property type="entry name" value="Amidohydro_1"/>
    <property type="match status" value="1"/>
</dbReference>
<dbReference type="PANTHER" id="PTHR43135:SF3">
    <property type="entry name" value="ALPHA-D-RIBOSE 1-METHYLPHOSPHONATE 5-TRIPHOSPHATE DIPHOSPHATASE"/>
    <property type="match status" value="1"/>
</dbReference>
<evidence type="ECO:0000313" key="3">
    <source>
        <dbReference type="Proteomes" id="UP000321464"/>
    </source>
</evidence>
<evidence type="ECO:0000259" key="1">
    <source>
        <dbReference type="Pfam" id="PF01979"/>
    </source>
</evidence>
<dbReference type="InterPro" id="IPR006680">
    <property type="entry name" value="Amidohydro-rel"/>
</dbReference>
<dbReference type="InterPro" id="IPR051781">
    <property type="entry name" value="Metallo-dep_Hydrolase"/>
</dbReference>
<feature type="domain" description="Amidohydrolase-related" evidence="1">
    <location>
        <begin position="55"/>
        <end position="402"/>
    </location>
</feature>
<protein>
    <submittedName>
        <fullName evidence="2">Dipeptidase</fullName>
    </submittedName>
</protein>
<comment type="caution">
    <text evidence="2">The sequence shown here is derived from an EMBL/GenBank/DDBJ whole genome shotgun (WGS) entry which is preliminary data.</text>
</comment>
<dbReference type="InterPro" id="IPR011059">
    <property type="entry name" value="Metal-dep_hydrolase_composite"/>
</dbReference>
<dbReference type="Gene3D" id="2.30.40.10">
    <property type="entry name" value="Urease, subunit C, domain 1"/>
    <property type="match status" value="1"/>
</dbReference>
<dbReference type="RefSeq" id="WP_147157958.1">
    <property type="nucleotide sequence ID" value="NZ_BJYR01000002.1"/>
</dbReference>
<dbReference type="AlphaFoldDB" id="A0A512AFX0"/>
<sequence>MSGTLFTDVLIFDGSGTPLFPGEVLVRSDRIEAVARGDERLPREGAKVVSGEGRTLMPGMVEAHGHLTWLTNVERTINTMKPLPIEQHVLVTAQNARITLDHGFTSVYSAGSLGERIEPALRDMIDGGFMPGPRLRASALEKGAEGVLGVPAGHDPTHQRDIPHLREYIAQKKADGCDTIKFLMSSDDAFQPGGSQALMYSEEEAQAIGEAAREAGIWLACHAQGAEAVKRALRAGFRAIYHCTYADEEALDLFEAKKDQTFTAPAVGLLWARAYEAQDFGIGPKEAAELGALRGIELGQQVIPEMRKRGIRVLPGGDYGFPYNPHGRNARDLEHFVNLFGFTPVEALVAATKHGGELVGWDVGQVRTGYLADLLLVDGDPTADVRILQDKRNLAAIMKGGQFYKPLLNTSLGDTKEANS</sequence>
<dbReference type="Proteomes" id="UP000321464">
    <property type="component" value="Unassembled WGS sequence"/>
</dbReference>
<dbReference type="SUPFAM" id="SSF51338">
    <property type="entry name" value="Composite domain of metallo-dependent hydrolases"/>
    <property type="match status" value="1"/>
</dbReference>
<name>A0A512AFX0_9SPHN</name>
<keyword evidence="3" id="KW-1185">Reference proteome</keyword>
<dbReference type="PANTHER" id="PTHR43135">
    <property type="entry name" value="ALPHA-D-RIBOSE 1-METHYLPHOSPHONATE 5-TRIPHOSPHATE DIPHOSPHATASE"/>
    <property type="match status" value="1"/>
</dbReference>
<dbReference type="EMBL" id="BJYR01000002">
    <property type="protein sequence ID" value="GEN98581.1"/>
    <property type="molecule type" value="Genomic_DNA"/>
</dbReference>
<dbReference type="GO" id="GO:0016810">
    <property type="term" value="F:hydrolase activity, acting on carbon-nitrogen (but not peptide) bonds"/>
    <property type="evidence" value="ECO:0007669"/>
    <property type="project" value="InterPro"/>
</dbReference>